<proteinExistence type="inferred from homology"/>
<feature type="domain" description="NADP-dependent oxidoreductase" evidence="3">
    <location>
        <begin position="5"/>
        <end position="307"/>
    </location>
</feature>
<dbReference type="Gene3D" id="3.20.20.100">
    <property type="entry name" value="NADP-dependent oxidoreductase domain"/>
    <property type="match status" value="1"/>
</dbReference>
<dbReference type="InterPro" id="IPR036812">
    <property type="entry name" value="NAD(P)_OxRdtase_dom_sf"/>
</dbReference>
<dbReference type="PANTHER" id="PTHR43364">
    <property type="entry name" value="NADH-SPECIFIC METHYLGLYOXAL REDUCTASE-RELATED"/>
    <property type="match status" value="1"/>
</dbReference>
<comment type="caution">
    <text evidence="4">The sequence shown here is derived from an EMBL/GenBank/DDBJ whole genome shotgun (WGS) entry which is preliminary data.</text>
</comment>
<keyword evidence="5" id="KW-1185">Reference proteome</keyword>
<organism evidence="4 5">
    <name type="scientific">Talaromyces proteolyticus</name>
    <dbReference type="NCBI Taxonomy" id="1131652"/>
    <lineage>
        <taxon>Eukaryota</taxon>
        <taxon>Fungi</taxon>
        <taxon>Dikarya</taxon>
        <taxon>Ascomycota</taxon>
        <taxon>Pezizomycotina</taxon>
        <taxon>Eurotiomycetes</taxon>
        <taxon>Eurotiomycetidae</taxon>
        <taxon>Eurotiales</taxon>
        <taxon>Trichocomaceae</taxon>
        <taxon>Talaromyces</taxon>
        <taxon>Talaromyces sect. Bacilispori</taxon>
    </lineage>
</organism>
<evidence type="ECO:0000313" key="4">
    <source>
        <dbReference type="EMBL" id="KAH8703703.1"/>
    </source>
</evidence>
<reference evidence="4" key="1">
    <citation type="submission" date="2021-12" db="EMBL/GenBank/DDBJ databases">
        <title>Convergent genome expansion in fungi linked to evolution of root-endophyte symbiosis.</title>
        <authorList>
            <consortium name="DOE Joint Genome Institute"/>
            <person name="Ke Y.-H."/>
            <person name="Bonito G."/>
            <person name="Liao H.-L."/>
            <person name="Looney B."/>
            <person name="Rojas-Flechas A."/>
            <person name="Nash J."/>
            <person name="Hameed K."/>
            <person name="Schadt C."/>
            <person name="Martin F."/>
            <person name="Crous P.W."/>
            <person name="Miettinen O."/>
            <person name="Magnuson J.K."/>
            <person name="Labbe J."/>
            <person name="Jacobson D."/>
            <person name="Doktycz M.J."/>
            <person name="Veneault-Fourrey C."/>
            <person name="Kuo A."/>
            <person name="Mondo S."/>
            <person name="Calhoun S."/>
            <person name="Riley R."/>
            <person name="Ohm R."/>
            <person name="LaButti K."/>
            <person name="Andreopoulos B."/>
            <person name="Pangilinan J."/>
            <person name="Nolan M."/>
            <person name="Tritt A."/>
            <person name="Clum A."/>
            <person name="Lipzen A."/>
            <person name="Daum C."/>
            <person name="Barry K."/>
            <person name="Grigoriev I.V."/>
            <person name="Vilgalys R."/>
        </authorList>
    </citation>
    <scope>NUCLEOTIDE SEQUENCE</scope>
    <source>
        <strain evidence="4">PMI_201</strain>
    </source>
</reference>
<dbReference type="PANTHER" id="PTHR43364:SF4">
    <property type="entry name" value="NAD(P)-LINKED OXIDOREDUCTASE SUPERFAMILY PROTEIN"/>
    <property type="match status" value="1"/>
</dbReference>
<dbReference type="AlphaFoldDB" id="A0AAD4KZY8"/>
<accession>A0AAD4KZY8</accession>
<sequence>MAPQLIFGTATFGMDKTEFQDPESVNAVLEALQEMGIQRLDSGARYPPKSPGRSEQLIGETKTLSGHFTVDTKVYTDAQTDGSGDLTREAVEASINASLKRLQRPEGVNVLYAHRADPSTPLEEQIEAFNQQIAQGRCKAWGVSNVPVDVLEEILRICNEKGWQKPSCYQGDYNLATRGMETKLLPLLRAHGMSFNAFRALAAGFLTGKTVSNQVAGTRFADDNPLGKALQKMFGSDTLIAALKKFNTEATSHNLTPVEVAIRWIVYHSALSDQDGVLLGASRLEQIHGTVAMIRKGPLPENMLKGTEEFWLAVKDSRGDII</sequence>
<dbReference type="GO" id="GO:0016491">
    <property type="term" value="F:oxidoreductase activity"/>
    <property type="evidence" value="ECO:0007669"/>
    <property type="project" value="UniProtKB-KW"/>
</dbReference>
<keyword evidence="1" id="KW-0560">Oxidoreductase</keyword>
<dbReference type="CDD" id="cd19075">
    <property type="entry name" value="AKR_AKR7A1-5"/>
    <property type="match status" value="1"/>
</dbReference>
<name>A0AAD4KZY8_9EURO</name>
<evidence type="ECO:0000259" key="3">
    <source>
        <dbReference type="Pfam" id="PF00248"/>
    </source>
</evidence>
<dbReference type="SUPFAM" id="SSF51430">
    <property type="entry name" value="NAD(P)-linked oxidoreductase"/>
    <property type="match status" value="1"/>
</dbReference>
<evidence type="ECO:0000256" key="1">
    <source>
        <dbReference type="ARBA" id="ARBA00023002"/>
    </source>
</evidence>
<dbReference type="Pfam" id="PF00248">
    <property type="entry name" value="Aldo_ket_red"/>
    <property type="match status" value="1"/>
</dbReference>
<dbReference type="InterPro" id="IPR050523">
    <property type="entry name" value="AKR_Detox_Biosynth"/>
</dbReference>
<protein>
    <submittedName>
        <fullName evidence="4">Oxidoreductase</fullName>
    </submittedName>
</protein>
<dbReference type="GeneID" id="70245460"/>
<evidence type="ECO:0000313" key="5">
    <source>
        <dbReference type="Proteomes" id="UP001201262"/>
    </source>
</evidence>
<dbReference type="Proteomes" id="UP001201262">
    <property type="component" value="Unassembled WGS sequence"/>
</dbReference>
<evidence type="ECO:0000256" key="2">
    <source>
        <dbReference type="ARBA" id="ARBA00038157"/>
    </source>
</evidence>
<gene>
    <name evidence="4" type="ORF">BGW36DRAFT_369791</name>
</gene>
<comment type="similarity">
    <text evidence="2">Belongs to the aldo/keto reductase family. Aldo/keto reductase 2 subfamily.</text>
</comment>
<dbReference type="InterPro" id="IPR023210">
    <property type="entry name" value="NADP_OxRdtase_dom"/>
</dbReference>
<dbReference type="RefSeq" id="XP_046076721.1">
    <property type="nucleotide sequence ID" value="XM_046215173.1"/>
</dbReference>
<dbReference type="EMBL" id="JAJTJA010000002">
    <property type="protein sequence ID" value="KAH8703703.1"/>
    <property type="molecule type" value="Genomic_DNA"/>
</dbReference>